<comment type="caution">
    <text evidence="1">The sequence shown here is derived from an EMBL/GenBank/DDBJ whole genome shotgun (WGS) entry which is preliminary data.</text>
</comment>
<accession>A0A0F9NEL4</accession>
<name>A0A0F9NEL4_9ZZZZ</name>
<dbReference type="SUPFAM" id="SSF54060">
    <property type="entry name" value="His-Me finger endonucleases"/>
    <property type="match status" value="1"/>
</dbReference>
<gene>
    <name evidence="1" type="ORF">LCGC14_1036850</name>
</gene>
<dbReference type="InterPro" id="IPR038563">
    <property type="entry name" value="Endonuclease_7_sf"/>
</dbReference>
<sequence>MKKCSKCKKVKKLSEFSKRTLSCDGHASQCKLCRKKKYHRPEAKAWRWEYDQKPKVKARRKERRREYVKSPKYKVKRWEYNHRPEVIARCKEIRDMRLVTHEQKDSQRNAIFKRKYGISLEQYRAIFTKQNGACSICGLPETKRNNGKPRRLSVDHCHTTNKIRGLLCNKCNLAIGNFEDDIDVMASAISYLRQSG</sequence>
<evidence type="ECO:0008006" key="2">
    <source>
        <dbReference type="Google" id="ProtNLM"/>
    </source>
</evidence>
<reference evidence="1" key="1">
    <citation type="journal article" date="2015" name="Nature">
        <title>Complex archaea that bridge the gap between prokaryotes and eukaryotes.</title>
        <authorList>
            <person name="Spang A."/>
            <person name="Saw J.H."/>
            <person name="Jorgensen S.L."/>
            <person name="Zaremba-Niedzwiedzka K."/>
            <person name="Martijn J."/>
            <person name="Lind A.E."/>
            <person name="van Eijk R."/>
            <person name="Schleper C."/>
            <person name="Guy L."/>
            <person name="Ettema T.J."/>
        </authorList>
    </citation>
    <scope>NUCLEOTIDE SEQUENCE</scope>
</reference>
<dbReference type="Gene3D" id="3.40.1800.10">
    <property type="entry name" value="His-Me finger endonucleases"/>
    <property type="match status" value="1"/>
</dbReference>
<organism evidence="1">
    <name type="scientific">marine sediment metagenome</name>
    <dbReference type="NCBI Taxonomy" id="412755"/>
    <lineage>
        <taxon>unclassified sequences</taxon>
        <taxon>metagenomes</taxon>
        <taxon>ecological metagenomes</taxon>
    </lineage>
</organism>
<dbReference type="Pfam" id="PF02945">
    <property type="entry name" value="Endonuclease_7"/>
    <property type="match status" value="1"/>
</dbReference>
<dbReference type="InterPro" id="IPR044925">
    <property type="entry name" value="His-Me_finger_sf"/>
</dbReference>
<dbReference type="EMBL" id="LAZR01004246">
    <property type="protein sequence ID" value="KKN10422.1"/>
    <property type="molecule type" value="Genomic_DNA"/>
</dbReference>
<protein>
    <recommendedName>
        <fullName evidence="2">Recombination endonuclease VII</fullName>
    </recommendedName>
</protein>
<dbReference type="InterPro" id="IPR004211">
    <property type="entry name" value="Endonuclease_7"/>
</dbReference>
<evidence type="ECO:0000313" key="1">
    <source>
        <dbReference type="EMBL" id="KKN10422.1"/>
    </source>
</evidence>
<dbReference type="AlphaFoldDB" id="A0A0F9NEL4"/>
<proteinExistence type="predicted"/>